<feature type="transmembrane region" description="Helical" evidence="1">
    <location>
        <begin position="62"/>
        <end position="79"/>
    </location>
</feature>
<protein>
    <recommendedName>
        <fullName evidence="4">YcxB-like protein domain-containing protein</fullName>
    </recommendedName>
</protein>
<comment type="caution">
    <text evidence="2">The sequence shown here is derived from an EMBL/GenBank/DDBJ whole genome shotgun (WGS) entry which is preliminary data.</text>
</comment>
<name>A0ABU3LGN0_9FLAO</name>
<reference evidence="2 3" key="1">
    <citation type="submission" date="2023-09" db="EMBL/GenBank/DDBJ databases">
        <title>Novel taxa isolated from Blanes Bay.</title>
        <authorList>
            <person name="Rey-Velasco X."/>
            <person name="Lucena T."/>
        </authorList>
    </citation>
    <scope>NUCLEOTIDE SEQUENCE [LARGE SCALE GENOMIC DNA]</scope>
    <source>
        <strain evidence="2 3">S356</strain>
    </source>
</reference>
<gene>
    <name evidence="2" type="ORF">RQM59_10880</name>
</gene>
<evidence type="ECO:0000313" key="2">
    <source>
        <dbReference type="EMBL" id="MDT7832886.1"/>
    </source>
</evidence>
<accession>A0ABU3LGN0</accession>
<dbReference type="EMBL" id="JAVTTO010000004">
    <property type="protein sequence ID" value="MDT7832886.1"/>
    <property type="molecule type" value="Genomic_DNA"/>
</dbReference>
<dbReference type="Proteomes" id="UP001257277">
    <property type="component" value="Unassembled WGS sequence"/>
</dbReference>
<evidence type="ECO:0008006" key="4">
    <source>
        <dbReference type="Google" id="ProtNLM"/>
    </source>
</evidence>
<keyword evidence="1" id="KW-0812">Transmembrane</keyword>
<evidence type="ECO:0000256" key="1">
    <source>
        <dbReference type="SAM" id="Phobius"/>
    </source>
</evidence>
<evidence type="ECO:0000313" key="3">
    <source>
        <dbReference type="Proteomes" id="UP001257277"/>
    </source>
</evidence>
<keyword evidence="1" id="KW-1133">Transmembrane helix</keyword>
<organism evidence="2 3">
    <name type="scientific">Asprobacillus argus</name>
    <dbReference type="NCBI Taxonomy" id="3076534"/>
    <lineage>
        <taxon>Bacteria</taxon>
        <taxon>Pseudomonadati</taxon>
        <taxon>Bacteroidota</taxon>
        <taxon>Flavobacteriia</taxon>
        <taxon>Flavobacteriales</taxon>
        <taxon>Flavobacteriaceae</taxon>
        <taxon>Asprobacillus</taxon>
    </lineage>
</organism>
<feature type="transmembrane region" description="Helical" evidence="1">
    <location>
        <begin position="36"/>
        <end position="56"/>
    </location>
</feature>
<keyword evidence="3" id="KW-1185">Reference proteome</keyword>
<proteinExistence type="predicted"/>
<keyword evidence="1" id="KW-0472">Membrane</keyword>
<sequence>MNTSLLELKLKRLKISFKKEGNKIIIGKAKTDVSQLFFLILTPLILSIFIVSYSLIKGWTLGKAYIFALLLFLFAIFNLKRIGIKKEANNHVKTLVNNTLKLVIGKDVKTFDSHSINRFTFTVKEIHNDMYEGKLFLLDKDDNSHLILGFDDDSEQLVQNDLVWFMDFLKLYLKMK</sequence>
<dbReference type="RefSeq" id="WP_349242139.1">
    <property type="nucleotide sequence ID" value="NZ_JAVTTO010000004.1"/>
</dbReference>